<evidence type="ECO:0000313" key="2">
    <source>
        <dbReference type="Proteomes" id="UP001596108"/>
    </source>
</evidence>
<evidence type="ECO:0000313" key="1">
    <source>
        <dbReference type="EMBL" id="MFC5530606.1"/>
    </source>
</evidence>
<reference evidence="2" key="1">
    <citation type="journal article" date="2019" name="Int. J. Syst. Evol. Microbiol.">
        <title>The Global Catalogue of Microorganisms (GCM) 10K type strain sequencing project: providing services to taxonomists for standard genome sequencing and annotation.</title>
        <authorList>
            <consortium name="The Broad Institute Genomics Platform"/>
            <consortium name="The Broad Institute Genome Sequencing Center for Infectious Disease"/>
            <person name="Wu L."/>
            <person name="Ma J."/>
        </authorList>
    </citation>
    <scope>NUCLEOTIDE SEQUENCE [LARGE SCALE GENOMIC DNA]</scope>
    <source>
        <strain evidence="2">CGMCC 1.18578</strain>
    </source>
</reference>
<dbReference type="Proteomes" id="UP001596108">
    <property type="component" value="Unassembled WGS sequence"/>
</dbReference>
<dbReference type="EMBL" id="JBHSNC010000043">
    <property type="protein sequence ID" value="MFC5530606.1"/>
    <property type="molecule type" value="Genomic_DNA"/>
</dbReference>
<comment type="caution">
    <text evidence="1">The sequence shown here is derived from an EMBL/GenBank/DDBJ whole genome shotgun (WGS) entry which is preliminary data.</text>
</comment>
<keyword evidence="2" id="KW-1185">Reference proteome</keyword>
<organism evidence="1 2">
    <name type="scientific">Cohnella yongneupensis</name>
    <dbReference type="NCBI Taxonomy" id="425006"/>
    <lineage>
        <taxon>Bacteria</taxon>
        <taxon>Bacillati</taxon>
        <taxon>Bacillota</taxon>
        <taxon>Bacilli</taxon>
        <taxon>Bacillales</taxon>
        <taxon>Paenibacillaceae</taxon>
        <taxon>Cohnella</taxon>
    </lineage>
</organism>
<accession>A0ABW0R1L4</accession>
<sequence>MTDKDSQSQAITVSEFAKLVAEELDFTWEEQVEFAGRAEAIFNADIHWKVPSATYAYYMDDAFRNRREISREEAAALMAIASELIGDQAPKLSSLEAVQTISRFKDAKLVAAWAMPALATAVRQAWMGCPKQEIKPKHYMTPNEAVTIVKRFATDMQ</sequence>
<dbReference type="RefSeq" id="WP_378112550.1">
    <property type="nucleotide sequence ID" value="NZ_JBHSNC010000043.1"/>
</dbReference>
<protein>
    <submittedName>
        <fullName evidence="1">Uncharacterized protein</fullName>
    </submittedName>
</protein>
<name>A0ABW0R1L4_9BACL</name>
<gene>
    <name evidence="1" type="ORF">ACFPQ4_14300</name>
</gene>
<proteinExistence type="predicted"/>